<dbReference type="Proteomes" id="UP000191522">
    <property type="component" value="Unassembled WGS sequence"/>
</dbReference>
<dbReference type="AlphaFoldDB" id="A0A1V6NP41"/>
<dbReference type="OrthoDB" id="2143914at2759"/>
<protein>
    <submittedName>
        <fullName evidence="2">Uncharacterized protein</fullName>
    </submittedName>
</protein>
<evidence type="ECO:0000313" key="2">
    <source>
        <dbReference type="EMBL" id="OQD66292.1"/>
    </source>
</evidence>
<keyword evidence="3" id="KW-1185">Reference proteome</keyword>
<evidence type="ECO:0000256" key="1">
    <source>
        <dbReference type="SAM" id="MobiDB-lite"/>
    </source>
</evidence>
<organism evidence="2 3">
    <name type="scientific">Penicillium decumbens</name>
    <dbReference type="NCBI Taxonomy" id="69771"/>
    <lineage>
        <taxon>Eukaryota</taxon>
        <taxon>Fungi</taxon>
        <taxon>Dikarya</taxon>
        <taxon>Ascomycota</taxon>
        <taxon>Pezizomycotina</taxon>
        <taxon>Eurotiomycetes</taxon>
        <taxon>Eurotiomycetidae</taxon>
        <taxon>Eurotiales</taxon>
        <taxon>Aspergillaceae</taxon>
        <taxon>Penicillium</taxon>
    </lineage>
</organism>
<name>A0A1V6NP41_PENDC</name>
<feature type="compositionally biased region" description="Basic and acidic residues" evidence="1">
    <location>
        <begin position="125"/>
        <end position="136"/>
    </location>
</feature>
<evidence type="ECO:0000313" key="3">
    <source>
        <dbReference type="Proteomes" id="UP000191522"/>
    </source>
</evidence>
<feature type="region of interest" description="Disordered" evidence="1">
    <location>
        <begin position="112"/>
        <end position="137"/>
    </location>
</feature>
<proteinExistence type="predicted"/>
<gene>
    <name evidence="2" type="ORF">PENDEC_c053G05015</name>
</gene>
<accession>A0A1V6NP41</accession>
<reference evidence="3" key="1">
    <citation type="journal article" date="2017" name="Nat. Microbiol.">
        <title>Global analysis of biosynthetic gene clusters reveals vast potential of secondary metabolite production in Penicillium species.</title>
        <authorList>
            <person name="Nielsen J.C."/>
            <person name="Grijseels S."/>
            <person name="Prigent S."/>
            <person name="Ji B."/>
            <person name="Dainat J."/>
            <person name="Nielsen K.F."/>
            <person name="Frisvad J.C."/>
            <person name="Workman M."/>
            <person name="Nielsen J."/>
        </authorList>
    </citation>
    <scope>NUCLEOTIDE SEQUENCE [LARGE SCALE GENOMIC DNA]</scope>
    <source>
        <strain evidence="3">IBT 11843</strain>
    </source>
</reference>
<sequence length="162" mass="17598">MVAVDLDNIVQYQPPTTKPPCKALSQAQDIISRCSAHSSSDARLQVHQAPPDIPWLTTHPLPEISSLQADTDSPGSLLSPYLGIETSTNALNDAFQESPSQDLAGLYRAWTEPDHKQGGHGGTEIIREPRSTDVRTQHCPVGSYCGQGTRYQHNNTSQDSHG</sequence>
<dbReference type="EMBL" id="MDYL01000053">
    <property type="protein sequence ID" value="OQD66292.1"/>
    <property type="molecule type" value="Genomic_DNA"/>
</dbReference>
<comment type="caution">
    <text evidence="2">The sequence shown here is derived from an EMBL/GenBank/DDBJ whole genome shotgun (WGS) entry which is preliminary data.</text>
</comment>